<accession>A0ABX1G6C5</accession>
<dbReference type="EMBL" id="JAAWVT010000007">
    <property type="protein sequence ID" value="NKG21828.1"/>
    <property type="molecule type" value="Genomic_DNA"/>
</dbReference>
<organism evidence="1 2">
    <name type="scientific">Paeniglutamicibacter terrestris</name>
    <dbReference type="NCBI Taxonomy" id="2723403"/>
    <lineage>
        <taxon>Bacteria</taxon>
        <taxon>Bacillati</taxon>
        <taxon>Actinomycetota</taxon>
        <taxon>Actinomycetes</taxon>
        <taxon>Micrococcales</taxon>
        <taxon>Micrococcaceae</taxon>
        <taxon>Paeniglutamicibacter</taxon>
    </lineage>
</organism>
<protein>
    <submittedName>
        <fullName evidence="1">Uncharacterized protein</fullName>
    </submittedName>
</protein>
<sequence>MLNSDEQAHTETPTDDNVLSVLDHIMLNFGHSFGELEGFSSTGAELATLFRREKAPNEAEIRAILEGDKK</sequence>
<dbReference type="RefSeq" id="WP_168152654.1">
    <property type="nucleotide sequence ID" value="NZ_JAAWVT010000007.1"/>
</dbReference>
<name>A0ABX1G6C5_9MICC</name>
<reference evidence="1 2" key="1">
    <citation type="submission" date="2020-04" db="EMBL/GenBank/DDBJ databases">
        <title>Paeniglutamicibacter sp. ANT13_2, a novel actinomycete isolated from sediment in Antarctica.</title>
        <authorList>
            <person name="Sakdapetsiri C."/>
            <person name="Pinyakong O."/>
        </authorList>
    </citation>
    <scope>NUCLEOTIDE SEQUENCE [LARGE SCALE GENOMIC DNA]</scope>
    <source>
        <strain evidence="1 2">ANT13_2</strain>
    </source>
</reference>
<proteinExistence type="predicted"/>
<comment type="caution">
    <text evidence="1">The sequence shown here is derived from an EMBL/GenBank/DDBJ whole genome shotgun (WGS) entry which is preliminary data.</text>
</comment>
<dbReference type="Proteomes" id="UP000746595">
    <property type="component" value="Unassembled WGS sequence"/>
</dbReference>
<keyword evidence="2" id="KW-1185">Reference proteome</keyword>
<evidence type="ECO:0000313" key="1">
    <source>
        <dbReference type="EMBL" id="NKG21828.1"/>
    </source>
</evidence>
<gene>
    <name evidence="1" type="ORF">HED64_14075</name>
</gene>
<evidence type="ECO:0000313" key="2">
    <source>
        <dbReference type="Proteomes" id="UP000746595"/>
    </source>
</evidence>